<sequence>MPISKHNSLLYLKLAIPVFFLFAIVYGGTNWFSSTREEYYHIYFNWELSIPFVAEMIIIYLSIQLIFILPIFHCQETNMYILAKRMSLATILAGIIFILLPTHFQIFLIKKLDTT</sequence>
<organism evidence="2">
    <name type="scientific">hydrothermal vent metagenome</name>
    <dbReference type="NCBI Taxonomy" id="652676"/>
    <lineage>
        <taxon>unclassified sequences</taxon>
        <taxon>metagenomes</taxon>
        <taxon>ecological metagenomes</taxon>
    </lineage>
</organism>
<keyword evidence="1" id="KW-1133">Transmembrane helix</keyword>
<feature type="transmembrane region" description="Helical" evidence="1">
    <location>
        <begin position="12"/>
        <end position="32"/>
    </location>
</feature>
<name>A0A3B0ZT36_9ZZZZ</name>
<protein>
    <submittedName>
        <fullName evidence="2">Uncharacterized protein</fullName>
    </submittedName>
</protein>
<keyword evidence="1" id="KW-0472">Membrane</keyword>
<reference evidence="2" key="1">
    <citation type="submission" date="2018-06" db="EMBL/GenBank/DDBJ databases">
        <authorList>
            <person name="Zhirakovskaya E."/>
        </authorList>
    </citation>
    <scope>NUCLEOTIDE SEQUENCE</scope>
</reference>
<evidence type="ECO:0000256" key="1">
    <source>
        <dbReference type="SAM" id="Phobius"/>
    </source>
</evidence>
<dbReference type="AlphaFoldDB" id="A0A3B0ZT36"/>
<keyword evidence="1" id="KW-0812">Transmembrane</keyword>
<accession>A0A3B0ZT36</accession>
<dbReference type="EMBL" id="UOFR01000001">
    <property type="protein sequence ID" value="VAW90612.1"/>
    <property type="molecule type" value="Genomic_DNA"/>
</dbReference>
<gene>
    <name evidence="2" type="ORF">MNBD_GAMMA21-53</name>
</gene>
<evidence type="ECO:0000313" key="2">
    <source>
        <dbReference type="EMBL" id="VAW90612.1"/>
    </source>
</evidence>
<feature type="transmembrane region" description="Helical" evidence="1">
    <location>
        <begin position="86"/>
        <end position="109"/>
    </location>
</feature>
<proteinExistence type="predicted"/>
<feature type="transmembrane region" description="Helical" evidence="1">
    <location>
        <begin position="52"/>
        <end position="74"/>
    </location>
</feature>